<gene>
    <name evidence="7" type="ORF">IGHJBHOP_00011</name>
</gene>
<dbReference type="GO" id="GO:0050451">
    <property type="term" value="F:CoA-disulfide reductase (NADPH) activity"/>
    <property type="evidence" value="ECO:0007669"/>
    <property type="project" value="UniProtKB-EC"/>
</dbReference>
<dbReference type="PRINTS" id="PR00411">
    <property type="entry name" value="PNDRDTASEI"/>
</dbReference>
<dbReference type="InterPro" id="IPR023753">
    <property type="entry name" value="FAD/NAD-binding_dom"/>
</dbReference>
<feature type="domain" description="Pyridine nucleotide-disulphide oxidoreductase dimerisation" evidence="5">
    <location>
        <begin position="345"/>
        <end position="445"/>
    </location>
</feature>
<evidence type="ECO:0000313" key="7">
    <source>
        <dbReference type="EMBL" id="QNO51250.1"/>
    </source>
</evidence>
<name>A0A7G9YTB6_9EURY</name>
<dbReference type="InterPro" id="IPR050260">
    <property type="entry name" value="FAD-bd_OxRdtase"/>
</dbReference>
<dbReference type="PANTHER" id="PTHR43429">
    <property type="entry name" value="PYRIDINE NUCLEOTIDE-DISULFIDE OXIDOREDUCTASE DOMAIN-CONTAINING"/>
    <property type="match status" value="1"/>
</dbReference>
<dbReference type="InterPro" id="IPR016156">
    <property type="entry name" value="FAD/NAD-linked_Rdtase_dimer_sf"/>
</dbReference>
<evidence type="ECO:0000256" key="3">
    <source>
        <dbReference type="ARBA" id="ARBA00022630"/>
    </source>
</evidence>
<keyword evidence="7" id="KW-0560">Oxidoreductase</keyword>
<feature type="domain" description="FAD/NAD(P)-binding" evidence="6">
    <location>
        <begin position="23"/>
        <end position="305"/>
    </location>
</feature>
<evidence type="ECO:0000256" key="4">
    <source>
        <dbReference type="ARBA" id="ARBA00022827"/>
    </source>
</evidence>
<dbReference type="SUPFAM" id="SSF55424">
    <property type="entry name" value="FAD/NAD-linked reductases, dimerisation (C-terminal) domain"/>
    <property type="match status" value="1"/>
</dbReference>
<evidence type="ECO:0000256" key="2">
    <source>
        <dbReference type="ARBA" id="ARBA00009130"/>
    </source>
</evidence>
<organism evidence="7">
    <name type="scientific">Candidatus Methanophagaceae archaeon ANME-1 ERB6</name>
    <dbReference type="NCBI Taxonomy" id="2759912"/>
    <lineage>
        <taxon>Archaea</taxon>
        <taxon>Methanobacteriati</taxon>
        <taxon>Methanobacteriota</taxon>
        <taxon>Stenosarchaea group</taxon>
        <taxon>Methanomicrobia</taxon>
        <taxon>Candidatus Methanophagales</taxon>
        <taxon>Candidatus Methanophagaceae</taxon>
    </lineage>
</organism>
<sequence length="465" mass="50109">MNFSKESYLYAQQLSKATMKKIDVLVIGGSAGGLTAAISARRNYPDKDITLVRREEKVVVPCGIPYIFGTLGSVEKNLIPVDEMLSANKMESIIDEVTEIDRAKKVVKTAKGEEIGYEKMILATGSLPIIPPIPGVDLEHVFVANKDVEYLSGMLKTIEASKRVVIIGGGFIGMEFADDLTKRELDITVVEMLPHCLQLNFDDEFCDKVEEKLKEKGVKLLTDTTAEEIGGEKGKGVEYVKLKGGEKLNADVVILGIGTRPNTEIGEKAGLKIGDTHAVWVDDFQKTSDPDIFAVGDCAEKRFSLTGTPAPLLLSSIAGMEAKIAGANLFGLRYKNDGAAGAFATVMGDTAFGAVGLTERSAKEAGIEYVKGEFTTTDKHPGTLPDTKESHLKLLFTKSGEIIGGEVYGGIATGEFTNIIATLIEKRMRIDELVTLQIATHPWLTASPIGYLISNAAEMAIGELI</sequence>
<evidence type="ECO:0000256" key="1">
    <source>
        <dbReference type="ARBA" id="ARBA00001974"/>
    </source>
</evidence>
<dbReference type="PRINTS" id="PR00368">
    <property type="entry name" value="FADPNR"/>
</dbReference>
<dbReference type="PANTHER" id="PTHR43429:SF3">
    <property type="entry name" value="NITRITE REDUCTASE [NAD(P)H]"/>
    <property type="match status" value="1"/>
</dbReference>
<reference evidence="7" key="1">
    <citation type="submission" date="2020-06" db="EMBL/GenBank/DDBJ databases">
        <title>Unique genomic features of the anaerobic methanotrophic archaea.</title>
        <authorList>
            <person name="Chadwick G.L."/>
            <person name="Skennerton C.T."/>
            <person name="Laso-Perez R."/>
            <person name="Leu A.O."/>
            <person name="Speth D.R."/>
            <person name="Yu H."/>
            <person name="Morgan-Lang C."/>
            <person name="Hatzenpichler R."/>
            <person name="Goudeau D."/>
            <person name="Malmstrom R."/>
            <person name="Brazelton W.J."/>
            <person name="Woyke T."/>
            <person name="Hallam S.J."/>
            <person name="Tyson G.W."/>
            <person name="Wegener G."/>
            <person name="Boetius A."/>
            <person name="Orphan V."/>
        </authorList>
    </citation>
    <scope>NUCLEOTIDE SEQUENCE</scope>
</reference>
<evidence type="ECO:0000259" key="6">
    <source>
        <dbReference type="Pfam" id="PF07992"/>
    </source>
</evidence>
<dbReference type="Gene3D" id="3.50.50.60">
    <property type="entry name" value="FAD/NAD(P)-binding domain"/>
    <property type="match status" value="2"/>
</dbReference>
<dbReference type="EC" id="1.8.1.14" evidence="7"/>
<dbReference type="InterPro" id="IPR004099">
    <property type="entry name" value="Pyr_nucl-diS_OxRdtase_dimer"/>
</dbReference>
<comment type="similarity">
    <text evidence="2">Belongs to the class-III pyridine nucleotide-disulfide oxidoreductase family.</text>
</comment>
<dbReference type="SUPFAM" id="SSF51905">
    <property type="entry name" value="FAD/NAD(P)-binding domain"/>
    <property type="match status" value="1"/>
</dbReference>
<dbReference type="Pfam" id="PF07992">
    <property type="entry name" value="Pyr_redox_2"/>
    <property type="match status" value="1"/>
</dbReference>
<dbReference type="AlphaFoldDB" id="A0A7G9YTB6"/>
<keyword evidence="3" id="KW-0285">Flavoprotein</keyword>
<proteinExistence type="inferred from homology"/>
<evidence type="ECO:0000259" key="5">
    <source>
        <dbReference type="Pfam" id="PF02852"/>
    </source>
</evidence>
<accession>A0A7G9YTB6</accession>
<dbReference type="EMBL" id="MT631464">
    <property type="protein sequence ID" value="QNO51250.1"/>
    <property type="molecule type" value="Genomic_DNA"/>
</dbReference>
<dbReference type="InterPro" id="IPR036188">
    <property type="entry name" value="FAD/NAD-bd_sf"/>
</dbReference>
<keyword evidence="4" id="KW-0274">FAD</keyword>
<comment type="cofactor">
    <cofactor evidence="1">
        <name>FAD</name>
        <dbReference type="ChEBI" id="CHEBI:57692"/>
    </cofactor>
</comment>
<dbReference type="Pfam" id="PF02852">
    <property type="entry name" value="Pyr_redox_dim"/>
    <property type="match status" value="1"/>
</dbReference>
<protein>
    <submittedName>
        <fullName evidence="7">Coenzyme A disulfide reductase</fullName>
        <ecNumber evidence="7">1.8.1.14</ecNumber>
    </submittedName>
</protein>